<dbReference type="SUPFAM" id="SSF52743">
    <property type="entry name" value="Subtilisin-like"/>
    <property type="match status" value="1"/>
</dbReference>
<feature type="active site" description="Charge relay system" evidence="5">
    <location>
        <position position="124"/>
    </location>
</feature>
<dbReference type="PROSITE" id="PS00137">
    <property type="entry name" value="SUBTILASE_HIS"/>
    <property type="match status" value="1"/>
</dbReference>
<dbReference type="Proteomes" id="UP001519308">
    <property type="component" value="Unassembled WGS sequence"/>
</dbReference>
<comment type="similarity">
    <text evidence="1 5">Belongs to the peptidase S8 family.</text>
</comment>
<feature type="domain" description="Peptidase S8/S53" evidence="6">
    <location>
        <begin position="115"/>
        <end position="394"/>
    </location>
</feature>
<dbReference type="InterPro" id="IPR050131">
    <property type="entry name" value="Peptidase_S8_subtilisin-like"/>
</dbReference>
<evidence type="ECO:0000259" key="6">
    <source>
        <dbReference type="Pfam" id="PF00082"/>
    </source>
</evidence>
<dbReference type="GO" id="GO:0006508">
    <property type="term" value="P:proteolysis"/>
    <property type="evidence" value="ECO:0007669"/>
    <property type="project" value="UniProtKB-KW"/>
</dbReference>
<organism evidence="7 8">
    <name type="scientific">Clostridium punense</name>
    <dbReference type="NCBI Taxonomy" id="1054297"/>
    <lineage>
        <taxon>Bacteria</taxon>
        <taxon>Bacillati</taxon>
        <taxon>Bacillota</taxon>
        <taxon>Clostridia</taxon>
        <taxon>Eubacteriales</taxon>
        <taxon>Clostridiaceae</taxon>
        <taxon>Clostridium</taxon>
    </lineage>
</organism>
<feature type="active site" description="Charge relay system" evidence="5">
    <location>
        <position position="349"/>
    </location>
</feature>
<dbReference type="RefSeq" id="WP_021285713.1">
    <property type="nucleotide sequence ID" value="NZ_JAGGLL010000029.1"/>
</dbReference>
<gene>
    <name evidence="7" type="ORF">J2Z44_003291</name>
</gene>
<sequence length="408" mass="44901">MLFFGRKLDPTLKHAISCSLYNSYRVIIQYKSLKDNIEKKVKSLRGKIIFTIPSVKCITAVMNGSSIKRLIELPEVRHVALDDFAQLCSRPLLSANGISLQSSSTILKGDYNLTGNGVGVGIIDSGVFPHPDLLNPRNKVKKFMDLLNGYNYPYDDNGHGTLIAGQICGSGHGSKDKNRGIALNSHIVMVKAFDKLGRAYISTTLLALEALYNDIDEFNIKVLCLPFETFNMSSFILSLYDKLLDRFKERNIVAITPAGHNGNDEDSMKGLATLTNVITVGGMDTTSVYTVASYSSCGSTKALQKPDFIAASENIIGLACDTSYISERNGLKIYPSHLKNLYVDRSGTSLACGFVSGVCALLYEHNMEYKVDDIYGLLKHSSTLINDKKYKQGNGHINLDNILPKKLK</sequence>
<evidence type="ECO:0000313" key="7">
    <source>
        <dbReference type="EMBL" id="MBP2023454.1"/>
    </source>
</evidence>
<evidence type="ECO:0000256" key="3">
    <source>
        <dbReference type="ARBA" id="ARBA00022801"/>
    </source>
</evidence>
<keyword evidence="4 5" id="KW-0720">Serine protease</keyword>
<dbReference type="EMBL" id="JAGGLL010000029">
    <property type="protein sequence ID" value="MBP2023454.1"/>
    <property type="molecule type" value="Genomic_DNA"/>
</dbReference>
<keyword evidence="8" id="KW-1185">Reference proteome</keyword>
<dbReference type="InterPro" id="IPR023827">
    <property type="entry name" value="Peptidase_S8_Asp-AS"/>
</dbReference>
<evidence type="ECO:0000256" key="2">
    <source>
        <dbReference type="ARBA" id="ARBA00022670"/>
    </source>
</evidence>
<evidence type="ECO:0000313" key="8">
    <source>
        <dbReference type="Proteomes" id="UP001519308"/>
    </source>
</evidence>
<dbReference type="Pfam" id="PF00082">
    <property type="entry name" value="Peptidase_S8"/>
    <property type="match status" value="1"/>
</dbReference>
<keyword evidence="3 5" id="KW-0378">Hydrolase</keyword>
<keyword evidence="2 5" id="KW-0645">Protease</keyword>
<dbReference type="Gene3D" id="3.40.50.200">
    <property type="entry name" value="Peptidase S8/S53 domain"/>
    <property type="match status" value="1"/>
</dbReference>
<accession>A0ABS4K6Q5</accession>
<dbReference type="InterPro" id="IPR000209">
    <property type="entry name" value="Peptidase_S8/S53_dom"/>
</dbReference>
<dbReference type="PANTHER" id="PTHR43806:SF11">
    <property type="entry name" value="CEREVISIN-RELATED"/>
    <property type="match status" value="1"/>
</dbReference>
<dbReference type="InterPro" id="IPR036852">
    <property type="entry name" value="Peptidase_S8/S53_dom_sf"/>
</dbReference>
<dbReference type="InterPro" id="IPR022398">
    <property type="entry name" value="Peptidase_S8_His-AS"/>
</dbReference>
<dbReference type="PANTHER" id="PTHR43806">
    <property type="entry name" value="PEPTIDASE S8"/>
    <property type="match status" value="1"/>
</dbReference>
<reference evidence="7 8" key="1">
    <citation type="submission" date="2021-03" db="EMBL/GenBank/DDBJ databases">
        <title>Genomic Encyclopedia of Type Strains, Phase IV (KMG-IV): sequencing the most valuable type-strain genomes for metagenomic binning, comparative biology and taxonomic classification.</title>
        <authorList>
            <person name="Goeker M."/>
        </authorList>
    </citation>
    <scope>NUCLEOTIDE SEQUENCE [LARGE SCALE GENOMIC DNA]</scope>
    <source>
        <strain evidence="7 8">DSM 28650</strain>
    </source>
</reference>
<feature type="active site" description="Charge relay system" evidence="5">
    <location>
        <position position="159"/>
    </location>
</feature>
<dbReference type="PROSITE" id="PS00136">
    <property type="entry name" value="SUBTILASE_ASP"/>
    <property type="match status" value="1"/>
</dbReference>
<proteinExistence type="inferred from homology"/>
<comment type="caution">
    <text evidence="7">The sequence shown here is derived from an EMBL/GenBank/DDBJ whole genome shotgun (WGS) entry which is preliminary data.</text>
</comment>
<dbReference type="GO" id="GO:0008233">
    <property type="term" value="F:peptidase activity"/>
    <property type="evidence" value="ECO:0007669"/>
    <property type="project" value="UniProtKB-KW"/>
</dbReference>
<name>A0ABS4K6Q5_9CLOT</name>
<protein>
    <submittedName>
        <fullName evidence="7">Subtilisin family serine protease</fullName>
    </submittedName>
</protein>
<evidence type="ECO:0000256" key="1">
    <source>
        <dbReference type="ARBA" id="ARBA00011073"/>
    </source>
</evidence>
<dbReference type="PRINTS" id="PR00723">
    <property type="entry name" value="SUBTILISIN"/>
</dbReference>
<dbReference type="PROSITE" id="PS51892">
    <property type="entry name" value="SUBTILASE"/>
    <property type="match status" value="1"/>
</dbReference>
<evidence type="ECO:0000256" key="5">
    <source>
        <dbReference type="PROSITE-ProRule" id="PRU01240"/>
    </source>
</evidence>
<dbReference type="InterPro" id="IPR015500">
    <property type="entry name" value="Peptidase_S8_subtilisin-rel"/>
</dbReference>
<evidence type="ECO:0000256" key="4">
    <source>
        <dbReference type="ARBA" id="ARBA00022825"/>
    </source>
</evidence>